<evidence type="ECO:0000313" key="2">
    <source>
        <dbReference type="EMBL" id="KAJ4831242.1"/>
    </source>
</evidence>
<reference evidence="2" key="1">
    <citation type="submission" date="2022-02" db="EMBL/GenBank/DDBJ databases">
        <authorList>
            <person name="Henning P.M."/>
            <person name="McCubbin A.G."/>
            <person name="Shore J.S."/>
        </authorList>
    </citation>
    <scope>NUCLEOTIDE SEQUENCE</scope>
    <source>
        <strain evidence="2">F60SS</strain>
        <tissue evidence="2">Leaves</tissue>
    </source>
</reference>
<evidence type="ECO:0000256" key="1">
    <source>
        <dbReference type="SAM" id="MobiDB-lite"/>
    </source>
</evidence>
<name>A0A9Q0J7T0_9ROSI</name>
<dbReference type="AlphaFoldDB" id="A0A9Q0J7T0"/>
<protein>
    <submittedName>
        <fullName evidence="2">Uncharacterized protein</fullName>
    </submittedName>
</protein>
<proteinExistence type="predicted"/>
<feature type="non-terminal residue" evidence="2">
    <location>
        <position position="77"/>
    </location>
</feature>
<organism evidence="2 3">
    <name type="scientific">Turnera subulata</name>
    <dbReference type="NCBI Taxonomy" id="218843"/>
    <lineage>
        <taxon>Eukaryota</taxon>
        <taxon>Viridiplantae</taxon>
        <taxon>Streptophyta</taxon>
        <taxon>Embryophyta</taxon>
        <taxon>Tracheophyta</taxon>
        <taxon>Spermatophyta</taxon>
        <taxon>Magnoliopsida</taxon>
        <taxon>eudicotyledons</taxon>
        <taxon>Gunneridae</taxon>
        <taxon>Pentapetalae</taxon>
        <taxon>rosids</taxon>
        <taxon>fabids</taxon>
        <taxon>Malpighiales</taxon>
        <taxon>Passifloraceae</taxon>
        <taxon>Turnera</taxon>
    </lineage>
</organism>
<sequence length="77" mass="7956">MPGLKSSKMLRKCVHNCESGTEAAPGSHENVNHKSPSSGRNMEDNHGAGRRSPAPSGECEEDVGLLGNLVGTPGICA</sequence>
<keyword evidence="3" id="KW-1185">Reference proteome</keyword>
<dbReference type="EMBL" id="JAKUCV010005423">
    <property type="protein sequence ID" value="KAJ4831242.1"/>
    <property type="molecule type" value="Genomic_DNA"/>
</dbReference>
<comment type="caution">
    <text evidence="2">The sequence shown here is derived from an EMBL/GenBank/DDBJ whole genome shotgun (WGS) entry which is preliminary data.</text>
</comment>
<evidence type="ECO:0000313" key="3">
    <source>
        <dbReference type="Proteomes" id="UP001141552"/>
    </source>
</evidence>
<gene>
    <name evidence="2" type="ORF">Tsubulata_014557</name>
</gene>
<reference evidence="2" key="2">
    <citation type="journal article" date="2023" name="Plants (Basel)">
        <title>Annotation of the Turnera subulata (Passifloraceae) Draft Genome Reveals the S-Locus Evolved after the Divergence of Turneroideae from Passifloroideae in a Stepwise Manner.</title>
        <authorList>
            <person name="Henning P.M."/>
            <person name="Roalson E.H."/>
            <person name="Mir W."/>
            <person name="McCubbin A.G."/>
            <person name="Shore J.S."/>
        </authorList>
    </citation>
    <scope>NUCLEOTIDE SEQUENCE</scope>
    <source>
        <strain evidence="2">F60SS</strain>
    </source>
</reference>
<feature type="region of interest" description="Disordered" evidence="1">
    <location>
        <begin position="18"/>
        <end position="77"/>
    </location>
</feature>
<dbReference type="Proteomes" id="UP001141552">
    <property type="component" value="Unassembled WGS sequence"/>
</dbReference>
<accession>A0A9Q0J7T0</accession>